<sequence>MHFSFCVVLPHIFRTLPLQMPMIYKKKDYRSIPKKVWTVFSLSV</sequence>
<evidence type="ECO:0000313" key="2">
    <source>
        <dbReference type="Proteomes" id="UP000018031"/>
    </source>
</evidence>
<comment type="caution">
    <text evidence="1">The sequence shown here is derived from an EMBL/GenBank/DDBJ whole genome shotgun (WGS) entry which is preliminary data.</text>
</comment>
<accession>T1CP59</accession>
<dbReference type="AlphaFoldDB" id="T1CP59"/>
<dbReference type="EMBL" id="BAOU01000015">
    <property type="protein sequence ID" value="GAD04918.1"/>
    <property type="molecule type" value="Genomic_DNA"/>
</dbReference>
<gene>
    <name evidence="1" type="ORF">PORCRE_615</name>
</gene>
<proteinExistence type="predicted"/>
<evidence type="ECO:0000313" key="1">
    <source>
        <dbReference type="EMBL" id="GAD04918.1"/>
    </source>
</evidence>
<organism evidence="1 2">
    <name type="scientific">Porphyromonas crevioricanis JCM 15906</name>
    <dbReference type="NCBI Taxonomy" id="1305617"/>
    <lineage>
        <taxon>Bacteria</taxon>
        <taxon>Pseudomonadati</taxon>
        <taxon>Bacteroidota</taxon>
        <taxon>Bacteroidia</taxon>
        <taxon>Bacteroidales</taxon>
        <taxon>Porphyromonadaceae</taxon>
        <taxon>Porphyromonas</taxon>
    </lineage>
</organism>
<protein>
    <submittedName>
        <fullName evidence="1">Uncharacterized protein</fullName>
    </submittedName>
</protein>
<reference evidence="1 2" key="2">
    <citation type="journal article" date="2013" name="Genome Announc.">
        <title>Draft Genome Sequences of Porphyromonas crevioricanis JCM 15906T and Porphyromonas cansulci JCM 13913T Isolated from a Canine Oral Cavity.</title>
        <authorList>
            <person name="Sakamoto M."/>
            <person name="Tanaka N."/>
            <person name="Shiwa Y."/>
            <person name="Yoshikawa H."/>
            <person name="Ohkuma M."/>
        </authorList>
    </citation>
    <scope>NUCLEOTIDE SEQUENCE [LARGE SCALE GENOMIC DNA]</scope>
    <source>
        <strain evidence="1 2">JCM 15906</strain>
    </source>
</reference>
<reference evidence="2" key="1">
    <citation type="journal article" date="2013" name="Genome">
        <title>Draft Genome Sequences of Porphyromonas crevioricanis JCM 15906T and Porphyromonas cansulci JCM 13913T Isolated from a Canine Oral Cavity.</title>
        <authorList>
            <person name="Sakamoto M."/>
            <person name="Tanaka N."/>
            <person name="Shiwa Y."/>
            <person name="Yoshikawa H."/>
            <person name="Ohkuma M."/>
        </authorList>
    </citation>
    <scope>NUCLEOTIDE SEQUENCE [LARGE SCALE GENOMIC DNA]</scope>
    <source>
        <strain evidence="2">JCM 15906</strain>
    </source>
</reference>
<dbReference type="Proteomes" id="UP000018031">
    <property type="component" value="Unassembled WGS sequence"/>
</dbReference>
<name>T1CP59_9PORP</name>